<protein>
    <recommendedName>
        <fullName evidence="3">ParB/Sulfiredoxin domain-containing protein</fullName>
    </recommendedName>
</protein>
<evidence type="ECO:0000313" key="2">
    <source>
        <dbReference type="Proteomes" id="UP001236507"/>
    </source>
</evidence>
<name>A0ABT6YGJ0_9BACT</name>
<keyword evidence="2" id="KW-1185">Reference proteome</keyword>
<gene>
    <name evidence="1" type="ORF">QM524_25175</name>
</gene>
<sequence length="303" mass="34194">MAKKINIGSLIASKTKETFSNNQLINSESVKNNIQIIEELRVFIPPLGVDEFSQLESNIIKNGCRDALTVWETTAGVINSNSENPSAPQYILVDGHNRYEICQKNSISFSVQLMSFGSLQQVKEYMIDLQLGRRNLTPEQVSYFRGLRFLNEKNEIGRYDRQNHAVQNEPYDSTEKGDTAERLSKEFNVGRSTIKRDAAFAKGLNKLDTELRNEILTGKKKVSKGTIQALANEVTLEEPITSIEQLESTVSKPVASVATKDGSAFDTHYQKLIKTANEFYQNKDKRYLAELQDIINKFEGLLS</sequence>
<organism evidence="1 2">
    <name type="scientific">Flectobacillus roseus</name>
    <dbReference type="NCBI Taxonomy" id="502259"/>
    <lineage>
        <taxon>Bacteria</taxon>
        <taxon>Pseudomonadati</taxon>
        <taxon>Bacteroidota</taxon>
        <taxon>Cytophagia</taxon>
        <taxon>Cytophagales</taxon>
        <taxon>Flectobacillaceae</taxon>
        <taxon>Flectobacillus</taxon>
    </lineage>
</organism>
<comment type="caution">
    <text evidence="1">The sequence shown here is derived from an EMBL/GenBank/DDBJ whole genome shotgun (WGS) entry which is preliminary data.</text>
</comment>
<evidence type="ECO:0008006" key="3">
    <source>
        <dbReference type="Google" id="ProtNLM"/>
    </source>
</evidence>
<dbReference type="Proteomes" id="UP001236507">
    <property type="component" value="Unassembled WGS sequence"/>
</dbReference>
<dbReference type="EMBL" id="JASHIF010000032">
    <property type="protein sequence ID" value="MDI9862542.1"/>
    <property type="molecule type" value="Genomic_DNA"/>
</dbReference>
<proteinExistence type="predicted"/>
<dbReference type="RefSeq" id="WP_283346782.1">
    <property type="nucleotide sequence ID" value="NZ_JASHIF010000032.1"/>
</dbReference>
<accession>A0ABT6YGJ0</accession>
<evidence type="ECO:0000313" key="1">
    <source>
        <dbReference type="EMBL" id="MDI9862542.1"/>
    </source>
</evidence>
<reference evidence="1 2" key="1">
    <citation type="submission" date="2023-05" db="EMBL/GenBank/DDBJ databases">
        <title>Novel species of genus Flectobacillus isolated from stream in China.</title>
        <authorList>
            <person name="Lu H."/>
        </authorList>
    </citation>
    <scope>NUCLEOTIDE SEQUENCE [LARGE SCALE GENOMIC DNA]</scope>
    <source>
        <strain evidence="1 2">KCTC 42575</strain>
    </source>
</reference>